<keyword evidence="2" id="KW-1185">Reference proteome</keyword>
<sequence length="251" mass="29830">MGHFLDDIDEIYESKKNYIINKYPGWKIDGRFTTYTPIIPNTEGIKFSTTLQLKKMIKTSVIFEQEYEGRTVRFYFDEYNIICTLIYIYDNFNQEGKYICDKMHLLINDNGEDISFKINDKKYEFKGIKYMPKDKKFLTLSDYEIGINDFICLVNLVIEKDRYSKQDENGKKDENGKSTILKYLLFLFLFSKKTSKEFKAKMIEVLQEEKIYKGDKLINYKKIINAIGSQKIYFDNSLSNKILCYNNNEES</sequence>
<dbReference type="Proteomes" id="UP000824633">
    <property type="component" value="Chromosome"/>
</dbReference>
<evidence type="ECO:0000313" key="1">
    <source>
        <dbReference type="EMBL" id="BCZ48465.1"/>
    </source>
</evidence>
<proteinExistence type="predicted"/>
<accession>A0ABN6J263</accession>
<name>A0ABN6J263_9CLOT</name>
<reference evidence="2" key="1">
    <citation type="submission" date="2021-07" db="EMBL/GenBank/DDBJ databases">
        <title>Complete genome sequencing of a Clostridium isolate.</title>
        <authorList>
            <person name="Ueki A."/>
            <person name="Tonouchi A."/>
        </authorList>
    </citation>
    <scope>NUCLEOTIDE SEQUENCE [LARGE SCALE GENOMIC DNA]</scope>
    <source>
        <strain evidence="2">C5S11</strain>
    </source>
</reference>
<dbReference type="EMBL" id="AP024849">
    <property type="protein sequence ID" value="BCZ48465.1"/>
    <property type="molecule type" value="Genomic_DNA"/>
</dbReference>
<evidence type="ECO:0000313" key="2">
    <source>
        <dbReference type="Proteomes" id="UP000824633"/>
    </source>
</evidence>
<gene>
    <name evidence="1" type="ORF">psyc5s11_45320</name>
</gene>
<dbReference type="RefSeq" id="WP_224034726.1">
    <property type="nucleotide sequence ID" value="NZ_AP024849.1"/>
</dbReference>
<organism evidence="1 2">
    <name type="scientific">Clostridium gelidum</name>
    <dbReference type="NCBI Taxonomy" id="704125"/>
    <lineage>
        <taxon>Bacteria</taxon>
        <taxon>Bacillati</taxon>
        <taxon>Bacillota</taxon>
        <taxon>Clostridia</taxon>
        <taxon>Eubacteriales</taxon>
        <taxon>Clostridiaceae</taxon>
        <taxon>Clostridium</taxon>
    </lineage>
</organism>
<protein>
    <submittedName>
        <fullName evidence="1">Uncharacterized protein</fullName>
    </submittedName>
</protein>